<dbReference type="EMBL" id="JACKTG010000025">
    <property type="protein sequence ID" value="MCV6989738.1"/>
    <property type="molecule type" value="Genomic_DNA"/>
</dbReference>
<comment type="caution">
    <text evidence="1">The sequence shown here is derived from an EMBL/GenBank/DDBJ whole genome shotgun (WGS) entry which is preliminary data.</text>
</comment>
<name>A0AAW5S2U4_MYCBC</name>
<sequence>MHPFGRDDRACTGEIARS</sequence>
<dbReference type="AlphaFoldDB" id="A0AAW5S2U4"/>
<protein>
    <submittedName>
        <fullName evidence="1">Uncharacterized protein</fullName>
    </submittedName>
</protein>
<gene>
    <name evidence="1" type="ORF">H7I91_10535</name>
</gene>
<reference evidence="1" key="2">
    <citation type="journal article" date="2022" name="BMC Genomics">
        <title>Comparative genome analysis of mycobacteria focusing on tRNA and non-coding RNA.</title>
        <authorList>
            <person name="Behra P.R.K."/>
            <person name="Pettersson B.M.F."/>
            <person name="Ramesh M."/>
            <person name="Das S."/>
            <person name="Dasgupta S."/>
            <person name="Kirsebom L.A."/>
        </authorList>
    </citation>
    <scope>NUCLEOTIDE SEQUENCE</scope>
    <source>
        <strain evidence="1">DSM 45439</strain>
    </source>
</reference>
<evidence type="ECO:0000313" key="1">
    <source>
        <dbReference type="EMBL" id="MCV6989738.1"/>
    </source>
</evidence>
<organism evidence="1 2">
    <name type="scientific">Mycobacterium bouchedurhonense</name>
    <dbReference type="NCBI Taxonomy" id="701041"/>
    <lineage>
        <taxon>Bacteria</taxon>
        <taxon>Bacillati</taxon>
        <taxon>Actinomycetota</taxon>
        <taxon>Actinomycetes</taxon>
        <taxon>Mycobacteriales</taxon>
        <taxon>Mycobacteriaceae</taxon>
        <taxon>Mycobacterium</taxon>
        <taxon>Mycobacterium avium complex (MAC)</taxon>
    </lineage>
</organism>
<dbReference type="Proteomes" id="UP001207588">
    <property type="component" value="Unassembled WGS sequence"/>
</dbReference>
<reference evidence="1" key="1">
    <citation type="submission" date="2020-07" db="EMBL/GenBank/DDBJ databases">
        <authorList>
            <person name="Pettersson B.M.F."/>
            <person name="Behra P.R.K."/>
            <person name="Ramesh M."/>
            <person name="Das S."/>
            <person name="Dasgupta S."/>
            <person name="Kirsebom L.A."/>
        </authorList>
    </citation>
    <scope>NUCLEOTIDE SEQUENCE</scope>
    <source>
        <strain evidence="1">DSM 45439</strain>
    </source>
</reference>
<accession>A0AAW5S2U4</accession>
<evidence type="ECO:0000313" key="2">
    <source>
        <dbReference type="Proteomes" id="UP001207588"/>
    </source>
</evidence>
<proteinExistence type="predicted"/>